<keyword evidence="2" id="KW-0812">Transmembrane</keyword>
<dbReference type="Proteomes" id="UP000302163">
    <property type="component" value="Chromosome"/>
</dbReference>
<dbReference type="KEGG" id="izh:FEM41_22555"/>
<protein>
    <submittedName>
        <fullName evidence="3">Flagella biosynthesis regulator Flk</fullName>
    </submittedName>
</protein>
<keyword evidence="3" id="KW-0282">Flagellum</keyword>
<dbReference type="EMBL" id="CP040428">
    <property type="protein sequence ID" value="QCT22230.1"/>
    <property type="molecule type" value="Genomic_DNA"/>
</dbReference>
<dbReference type="GO" id="GO:0016020">
    <property type="term" value="C:membrane"/>
    <property type="evidence" value="ECO:0007669"/>
    <property type="project" value="InterPro"/>
</dbReference>
<accession>A0A4P8YN01</accession>
<dbReference type="GO" id="GO:0010468">
    <property type="term" value="P:regulation of gene expression"/>
    <property type="evidence" value="ECO:0007669"/>
    <property type="project" value="InterPro"/>
</dbReference>
<dbReference type="InterPro" id="IPR023597">
    <property type="entry name" value="Flagellar_regulator_Flk"/>
</dbReference>
<keyword evidence="3" id="KW-0969">Cilium</keyword>
<name>A0A4P8YN01_9ENTR</name>
<proteinExistence type="predicted"/>
<dbReference type="OrthoDB" id="6497287at2"/>
<dbReference type="AlphaFoldDB" id="A0A4P8YN01"/>
<dbReference type="RefSeq" id="WP_138098665.1">
    <property type="nucleotide sequence ID" value="NZ_CP040428.1"/>
</dbReference>
<feature type="region of interest" description="Disordered" evidence="1">
    <location>
        <begin position="1"/>
        <end position="28"/>
    </location>
</feature>
<reference evidence="3 4" key="1">
    <citation type="submission" date="2019-05" db="EMBL/GenBank/DDBJ databases">
        <title>Complete genome sequence of Izhakiella calystegiae KSNA2, an endophyte isolated from beach morning glory (Calystegia soldanella).</title>
        <authorList>
            <person name="Jiang L."/>
            <person name="Jeong J.C."/>
            <person name="Kim C.Y."/>
            <person name="Kim D.H."/>
            <person name="Kim S.W."/>
            <person name="Lee j."/>
        </authorList>
    </citation>
    <scope>NUCLEOTIDE SEQUENCE [LARGE SCALE GENOMIC DNA]</scope>
    <source>
        <strain evidence="3 4">KSNA2</strain>
    </source>
</reference>
<evidence type="ECO:0000313" key="3">
    <source>
        <dbReference type="EMBL" id="QCT22230.1"/>
    </source>
</evidence>
<keyword evidence="3" id="KW-0966">Cell projection</keyword>
<keyword evidence="2" id="KW-1133">Transmembrane helix</keyword>
<organism evidence="3 4">
    <name type="scientific">Jejubacter calystegiae</name>
    <dbReference type="NCBI Taxonomy" id="2579935"/>
    <lineage>
        <taxon>Bacteria</taxon>
        <taxon>Pseudomonadati</taxon>
        <taxon>Pseudomonadota</taxon>
        <taxon>Gammaproteobacteria</taxon>
        <taxon>Enterobacterales</taxon>
        <taxon>Enterobacteriaceae</taxon>
        <taxon>Jejubacter</taxon>
    </lineage>
</organism>
<gene>
    <name evidence="3" type="ORF">FEM41_22555</name>
</gene>
<evidence type="ECO:0000313" key="4">
    <source>
        <dbReference type="Proteomes" id="UP000302163"/>
    </source>
</evidence>
<evidence type="ECO:0000256" key="2">
    <source>
        <dbReference type="SAM" id="Phobius"/>
    </source>
</evidence>
<sequence length="336" mass="37433">MIQPLSGAGAHPPGEPPVGRPQTAPQPLTPQQRTVLERLVTRIIALSQQPGAGVWAALKHDLGMNNDQPLLARHFPAAEQNLQQRLSQAQVRHEPRQVLQQLTVLLQHGNNRQAVSDYIRQQFGQTVLSQLTPDQLKQVLTLLQRGELSIPQPVQRPATERPLLPAEHNALNQLVGKLSAATGESAKLIWQSMLELTGAKHGAPIAARHYAPLTTWLQARLMLSRESAPTLHSLQAALKQPLESNEWREIGDYARQQYGALPNSILTPPQVQDLLNQLLMLRCDRVRKEVSHRQEEHVRQEVLFGPIMAPLNQLKERPGLALIVVIAVIALLWLML</sequence>
<dbReference type="NCBIfam" id="NF007987">
    <property type="entry name" value="PRK10715.1"/>
    <property type="match status" value="1"/>
</dbReference>
<keyword evidence="4" id="KW-1185">Reference proteome</keyword>
<keyword evidence="2" id="KW-0472">Membrane</keyword>
<feature type="transmembrane region" description="Helical" evidence="2">
    <location>
        <begin position="318"/>
        <end position="335"/>
    </location>
</feature>
<evidence type="ECO:0000256" key="1">
    <source>
        <dbReference type="SAM" id="MobiDB-lite"/>
    </source>
</evidence>